<dbReference type="SUPFAM" id="SSF103473">
    <property type="entry name" value="MFS general substrate transporter"/>
    <property type="match status" value="1"/>
</dbReference>
<evidence type="ECO:0000256" key="3">
    <source>
        <dbReference type="SAM" id="Phobius"/>
    </source>
</evidence>
<dbReference type="GO" id="GO:0005886">
    <property type="term" value="C:plasma membrane"/>
    <property type="evidence" value="ECO:0007669"/>
    <property type="project" value="UniProtKB-SubCell"/>
</dbReference>
<dbReference type="PANTHER" id="PTHR43702:SF3">
    <property type="entry name" value="PROTEIN TSGA"/>
    <property type="match status" value="1"/>
</dbReference>
<feature type="transmembrane region" description="Helical" evidence="3">
    <location>
        <begin position="115"/>
        <end position="133"/>
    </location>
</feature>
<feature type="transmembrane region" description="Helical" evidence="3">
    <location>
        <begin position="46"/>
        <end position="67"/>
    </location>
</feature>
<keyword evidence="3" id="KW-0812">Transmembrane</keyword>
<evidence type="ECO:0000256" key="1">
    <source>
        <dbReference type="ARBA" id="ARBA00004429"/>
    </source>
</evidence>
<dbReference type="InterPro" id="IPR011701">
    <property type="entry name" value="MFS"/>
</dbReference>
<keyword evidence="2" id="KW-1003">Cell membrane</keyword>
<dbReference type="InterPro" id="IPR050375">
    <property type="entry name" value="MFS_TsgA-like"/>
</dbReference>
<evidence type="ECO:0000313" key="4">
    <source>
        <dbReference type="EMBL" id="OXG18387.1"/>
    </source>
</evidence>
<sequence>MLKAPGTLFFHSSTKLSARNTVKMFFKKKAANLTAVDYTDLSKSELYFAFSLVSSLFFLWGLSYGLLDVLNKHFLTIFGLTKTQSTLLQFAYFISYLLVAPPMGIFMRKYGYKKGIHIGLGLFSIGAVLFWPSAKYEKYGMFIAFTFVAASGLATLETAANSYITVLGPPAQSAMRLTFAQGFNGIATVVGPIIASHTFFNGANQYSLDTVQYVYLALACFAFLLNVLVGFATLPEVKQTVTTEQQDKISGQSFWKQYHTLFGALSQFFYTGAQVAVASFTIFYITEQPGISPPYSSATASNLFSGCQALFTFGRFLGVVYLRWIDPSFALFVNGVGLCLFSILTATIPGHGGIGCLFMIFFFESICYPVIFSVATADLGSYAKIGSGVVALGVSGGAAYPSIQGAVSDHVNTWRSFFIPLTGFVPLMIYGFTMWIINSRKYGGKLTIWGNKTAPNVEAILQAQAEASVENVETASITSKEKTAQEFKEYA</sequence>
<feature type="transmembrane region" description="Helical" evidence="3">
    <location>
        <begin position="212"/>
        <end position="237"/>
    </location>
</feature>
<dbReference type="PANTHER" id="PTHR43702">
    <property type="entry name" value="L-FUCOSE-PROTON SYMPORTER"/>
    <property type="match status" value="1"/>
</dbReference>
<reference evidence="4 5" key="1">
    <citation type="submission" date="2017-06" db="EMBL/GenBank/DDBJ databases">
        <title>Global population genomics of the pathogenic fungus Cryptococcus neoformans var. grubii.</title>
        <authorList>
            <person name="Cuomo C."/>
            <person name="Litvintseva A."/>
            <person name="Chen Y."/>
            <person name="Young S."/>
            <person name="Zeng Q."/>
            <person name="Chapman S."/>
            <person name="Gujja S."/>
            <person name="Saif S."/>
            <person name="Birren B."/>
        </authorList>
    </citation>
    <scope>NUCLEOTIDE SEQUENCE [LARGE SCALE GENOMIC DNA]</scope>
    <source>
        <strain evidence="4 5">Tu259-1</strain>
    </source>
</reference>
<keyword evidence="3" id="KW-1133">Transmembrane helix</keyword>
<feature type="transmembrane region" description="Helical" evidence="3">
    <location>
        <begin position="258"/>
        <end position="283"/>
    </location>
</feature>
<proteinExistence type="predicted"/>
<feature type="transmembrane region" description="Helical" evidence="3">
    <location>
        <begin position="329"/>
        <end position="346"/>
    </location>
</feature>
<dbReference type="Pfam" id="PF07690">
    <property type="entry name" value="MFS_1"/>
    <property type="match status" value="1"/>
</dbReference>
<dbReference type="OrthoDB" id="546893at2759"/>
<gene>
    <name evidence="4" type="ORF">C361_04510</name>
</gene>
<protein>
    <submittedName>
        <fullName evidence="4">L-fucose transporter</fullName>
    </submittedName>
</protein>
<feature type="transmembrane region" description="Helical" evidence="3">
    <location>
        <begin position="415"/>
        <end position="437"/>
    </location>
</feature>
<dbReference type="Gene3D" id="1.20.1250.20">
    <property type="entry name" value="MFS general substrate transporter like domains"/>
    <property type="match status" value="2"/>
</dbReference>
<feature type="transmembrane region" description="Helical" evidence="3">
    <location>
        <begin position="382"/>
        <end position="403"/>
    </location>
</feature>
<evidence type="ECO:0000256" key="2">
    <source>
        <dbReference type="ARBA" id="ARBA00022475"/>
    </source>
</evidence>
<feature type="transmembrane region" description="Helical" evidence="3">
    <location>
        <begin position="352"/>
        <end position="375"/>
    </location>
</feature>
<organism evidence="4 5">
    <name type="scientific">Cryptococcus neoformans Tu259-1</name>
    <dbReference type="NCBI Taxonomy" id="1230072"/>
    <lineage>
        <taxon>Eukaryota</taxon>
        <taxon>Fungi</taxon>
        <taxon>Dikarya</taxon>
        <taxon>Basidiomycota</taxon>
        <taxon>Agaricomycotina</taxon>
        <taxon>Tremellomycetes</taxon>
        <taxon>Tremellales</taxon>
        <taxon>Cryptococcaceae</taxon>
        <taxon>Cryptococcus</taxon>
        <taxon>Cryptococcus neoformans species complex</taxon>
    </lineage>
</organism>
<keyword evidence="3" id="KW-0472">Membrane</keyword>
<feature type="transmembrane region" description="Helical" evidence="3">
    <location>
        <begin position="87"/>
        <end position="106"/>
    </location>
</feature>
<dbReference type="InterPro" id="IPR036259">
    <property type="entry name" value="MFS_trans_sf"/>
</dbReference>
<dbReference type="Proteomes" id="UP000199727">
    <property type="component" value="Unassembled WGS sequence"/>
</dbReference>
<comment type="subcellular location">
    <subcellularLocation>
        <location evidence="1">Cell inner membrane</location>
        <topology evidence="1">Multi-pass membrane protein</topology>
    </subcellularLocation>
</comment>
<dbReference type="GO" id="GO:0022857">
    <property type="term" value="F:transmembrane transporter activity"/>
    <property type="evidence" value="ECO:0007669"/>
    <property type="project" value="InterPro"/>
</dbReference>
<dbReference type="AlphaFoldDB" id="A0A854QB89"/>
<dbReference type="EMBL" id="AMKT01000056">
    <property type="protein sequence ID" value="OXG18387.1"/>
    <property type="molecule type" value="Genomic_DNA"/>
</dbReference>
<evidence type="ECO:0000313" key="5">
    <source>
        <dbReference type="Proteomes" id="UP000199727"/>
    </source>
</evidence>
<feature type="transmembrane region" description="Helical" evidence="3">
    <location>
        <begin position="303"/>
        <end position="322"/>
    </location>
</feature>
<feature type="transmembrane region" description="Helical" evidence="3">
    <location>
        <begin position="139"/>
        <end position="156"/>
    </location>
</feature>
<feature type="transmembrane region" description="Helical" evidence="3">
    <location>
        <begin position="177"/>
        <end position="200"/>
    </location>
</feature>
<name>A0A854QB89_CRYNE</name>
<accession>A0A854QB89</accession>
<comment type="caution">
    <text evidence="4">The sequence shown here is derived from an EMBL/GenBank/DDBJ whole genome shotgun (WGS) entry which is preliminary data.</text>
</comment>